<keyword evidence="11" id="KW-1133">Transmembrane helix</keyword>
<keyword evidence="9" id="KW-0809">Transit peptide</keyword>
<evidence type="ECO:0000313" key="20">
    <source>
        <dbReference type="EMBL" id="ONH69221.1"/>
    </source>
</evidence>
<evidence type="ECO:0000256" key="12">
    <source>
        <dbReference type="ARBA" id="ARBA00023002"/>
    </source>
</evidence>
<evidence type="ECO:0000256" key="11">
    <source>
        <dbReference type="ARBA" id="ARBA00022989"/>
    </source>
</evidence>
<dbReference type="PANTHER" id="PTHR21622">
    <property type="entry name" value="COILED-COIL-HELIX-COILED-COIL-HELIX DOMAIN CONTAINING 4"/>
    <property type="match status" value="1"/>
</dbReference>
<comment type="subcellular location">
    <subcellularLocation>
        <location evidence="3">Mitochondrion inner membrane</location>
        <topology evidence="3">Single-pass type II membrane protein</topology>
        <orientation evidence="3">Intermembrane side</orientation>
    </subcellularLocation>
</comment>
<dbReference type="VEuPathDB" id="FungiDB:BON22_1196"/>
<keyword evidence="10" id="KW-0735">Signal-anchor</keyword>
<dbReference type="Gene3D" id="1.10.287.2900">
    <property type="match status" value="1"/>
</dbReference>
<dbReference type="InterPro" id="IPR039289">
    <property type="entry name" value="CHCHD4"/>
</dbReference>
<organism evidence="20 21">
    <name type="scientific">Cyberlindnera fabianii</name>
    <name type="common">Yeast</name>
    <name type="synonym">Hansenula fabianii</name>
    <dbReference type="NCBI Taxonomy" id="36022"/>
    <lineage>
        <taxon>Eukaryota</taxon>
        <taxon>Fungi</taxon>
        <taxon>Dikarya</taxon>
        <taxon>Ascomycota</taxon>
        <taxon>Saccharomycotina</taxon>
        <taxon>Saccharomycetes</taxon>
        <taxon>Phaffomycetales</taxon>
        <taxon>Phaffomycetaceae</taxon>
        <taxon>Cyberlindnera</taxon>
    </lineage>
</organism>
<keyword evidence="13" id="KW-0811">Translocation</keyword>
<gene>
    <name evidence="20" type="ORF">BON22_1196</name>
</gene>
<evidence type="ECO:0000256" key="13">
    <source>
        <dbReference type="ARBA" id="ARBA00023010"/>
    </source>
</evidence>
<keyword evidence="8" id="KW-0653">Protein transport</keyword>
<evidence type="ECO:0000256" key="14">
    <source>
        <dbReference type="ARBA" id="ARBA00023128"/>
    </source>
</evidence>
<dbReference type="GO" id="GO:0005743">
    <property type="term" value="C:mitochondrial inner membrane"/>
    <property type="evidence" value="ECO:0007669"/>
    <property type="project" value="UniProtKB-SubCell"/>
</dbReference>
<dbReference type="FunFam" id="1.10.287.2900:FF:000002">
    <property type="entry name" value="Mitochondrial intermembrane space import and assembly protein"/>
    <property type="match status" value="1"/>
</dbReference>
<keyword evidence="17" id="KW-0676">Redox-active center</keyword>
<keyword evidence="16" id="KW-1015">Disulfide bond</keyword>
<name>A0A1V2LDR1_CYBFA</name>
<evidence type="ECO:0000256" key="4">
    <source>
        <dbReference type="ARBA" id="ARBA00013714"/>
    </source>
</evidence>
<evidence type="ECO:0000256" key="5">
    <source>
        <dbReference type="ARBA" id="ARBA00022448"/>
    </source>
</evidence>
<keyword evidence="14" id="KW-0496">Mitochondrion</keyword>
<accession>A0A1V2LDR1</accession>
<dbReference type="GO" id="GO:0005758">
    <property type="term" value="C:mitochondrial intermembrane space"/>
    <property type="evidence" value="ECO:0007669"/>
    <property type="project" value="TreeGrafter"/>
</dbReference>
<feature type="compositionally biased region" description="Low complexity" evidence="19">
    <location>
        <begin position="18"/>
        <end position="35"/>
    </location>
</feature>
<proteinExistence type="predicted"/>
<dbReference type="PANTHER" id="PTHR21622:SF0">
    <property type="entry name" value="COILED-COIL-HELIX-COILED-COIL-HELIX DOMAIN CONTAINING 4"/>
    <property type="match status" value="1"/>
</dbReference>
<dbReference type="GO" id="GO:0015035">
    <property type="term" value="F:protein-disulfide reductase activity"/>
    <property type="evidence" value="ECO:0007669"/>
    <property type="project" value="InterPro"/>
</dbReference>
<comment type="cofactor">
    <cofactor evidence="1">
        <name>Zn(2+)</name>
        <dbReference type="ChEBI" id="CHEBI:29105"/>
    </cofactor>
</comment>
<comment type="cofactor">
    <cofactor evidence="2">
        <name>Cu(2+)</name>
        <dbReference type="ChEBI" id="CHEBI:29036"/>
    </cofactor>
</comment>
<dbReference type="AlphaFoldDB" id="A0A1V2LDR1"/>
<evidence type="ECO:0000256" key="2">
    <source>
        <dbReference type="ARBA" id="ARBA00001973"/>
    </source>
</evidence>
<evidence type="ECO:0000256" key="9">
    <source>
        <dbReference type="ARBA" id="ARBA00022946"/>
    </source>
</evidence>
<keyword evidence="5" id="KW-0813">Transport</keyword>
<comment type="caution">
    <text evidence="20">The sequence shown here is derived from an EMBL/GenBank/DDBJ whole genome shotgun (WGS) entry which is preliminary data.</text>
</comment>
<sequence>MQRTMFTRAVASARFGARRALSTSTRSAQSSSSARWVVPTSLVAAGLTTYYLTQPLALDAKKPAVKETKKTEEPDVEKKSEEKKSEDTKPEVATNADGDKPTGEGEQQGEQQAAYNPETGEINWDCPCLGGMAHGPCGEEFKEAFSCFVFSEAEPKGFDCIEKFKNMQNCFRKYPEVYSEEIRGEEEPVEDFEIQETAKQIAIADAPGGTVSEVVVEDVVVDVPATKAEAPKTE</sequence>
<dbReference type="OMA" id="ETGVINW"/>
<protein>
    <recommendedName>
        <fullName evidence="4">Mitochondrial intermembrane space import and assembly protein 40</fullName>
    </recommendedName>
    <alternativeName>
        <fullName evidence="18">Mitochondrial import inner membrane translocase TIM40</fullName>
    </alternativeName>
</protein>
<feature type="region of interest" description="Disordered" evidence="19">
    <location>
        <begin position="17"/>
        <end position="36"/>
    </location>
</feature>
<reference evidence="21" key="1">
    <citation type="journal article" date="2017" name="Genome Announc.">
        <title>Genome sequences of Cyberlindnera fabianii 65, Pichia kudriavzevii 129, and Saccharomyces cerevisiae 131 isolated from fermented masau fruits in Zimbabwe.</title>
        <authorList>
            <person name="van Rijswijck I.M.H."/>
            <person name="Derks M.F.L."/>
            <person name="Abee T."/>
            <person name="de Ridder D."/>
            <person name="Smid E.J."/>
        </authorList>
    </citation>
    <scope>NUCLEOTIDE SEQUENCE [LARGE SCALE GENOMIC DNA]</scope>
    <source>
        <strain evidence="21">65</strain>
    </source>
</reference>
<feature type="compositionally biased region" description="Basic and acidic residues" evidence="19">
    <location>
        <begin position="61"/>
        <end position="90"/>
    </location>
</feature>
<keyword evidence="7" id="KW-0999">Mitochondrion inner membrane</keyword>
<keyword evidence="12" id="KW-0560">Oxidoreductase</keyword>
<dbReference type="PROSITE" id="PS51808">
    <property type="entry name" value="CHCH"/>
    <property type="match status" value="1"/>
</dbReference>
<keyword evidence="21" id="KW-1185">Reference proteome</keyword>
<keyword evidence="6" id="KW-0812">Transmembrane</keyword>
<evidence type="ECO:0000256" key="15">
    <source>
        <dbReference type="ARBA" id="ARBA00023136"/>
    </source>
</evidence>
<evidence type="ECO:0000256" key="19">
    <source>
        <dbReference type="SAM" id="MobiDB-lite"/>
    </source>
</evidence>
<evidence type="ECO:0000256" key="6">
    <source>
        <dbReference type="ARBA" id="ARBA00022692"/>
    </source>
</evidence>
<evidence type="ECO:0000256" key="18">
    <source>
        <dbReference type="ARBA" id="ARBA00033150"/>
    </source>
</evidence>
<evidence type="ECO:0000256" key="7">
    <source>
        <dbReference type="ARBA" id="ARBA00022792"/>
    </source>
</evidence>
<evidence type="ECO:0000256" key="17">
    <source>
        <dbReference type="ARBA" id="ARBA00023284"/>
    </source>
</evidence>
<dbReference type="EMBL" id="MPUK01000002">
    <property type="protein sequence ID" value="ONH69221.1"/>
    <property type="molecule type" value="Genomic_DNA"/>
</dbReference>
<dbReference type="STRING" id="36022.A0A1V2LDR1"/>
<evidence type="ECO:0000256" key="1">
    <source>
        <dbReference type="ARBA" id="ARBA00001947"/>
    </source>
</evidence>
<evidence type="ECO:0000256" key="10">
    <source>
        <dbReference type="ARBA" id="ARBA00022968"/>
    </source>
</evidence>
<evidence type="ECO:0000256" key="8">
    <source>
        <dbReference type="ARBA" id="ARBA00022927"/>
    </source>
</evidence>
<keyword evidence="15" id="KW-0472">Membrane</keyword>
<evidence type="ECO:0000313" key="21">
    <source>
        <dbReference type="Proteomes" id="UP000189513"/>
    </source>
</evidence>
<dbReference type="GO" id="GO:0045041">
    <property type="term" value="P:protein import into mitochondrial intermembrane space"/>
    <property type="evidence" value="ECO:0007669"/>
    <property type="project" value="InterPro"/>
</dbReference>
<evidence type="ECO:0000256" key="16">
    <source>
        <dbReference type="ARBA" id="ARBA00023157"/>
    </source>
</evidence>
<evidence type="ECO:0000256" key="3">
    <source>
        <dbReference type="ARBA" id="ARBA00004164"/>
    </source>
</evidence>
<dbReference type="Proteomes" id="UP000189513">
    <property type="component" value="Unassembled WGS sequence"/>
</dbReference>
<feature type="region of interest" description="Disordered" evidence="19">
    <location>
        <begin position="61"/>
        <end position="113"/>
    </location>
</feature>